<feature type="transmembrane region" description="Helical" evidence="7">
    <location>
        <begin position="63"/>
        <end position="83"/>
    </location>
</feature>
<dbReference type="RefSeq" id="YP_007890628.1">
    <property type="nucleotide sequence ID" value="NC_021126.1"/>
</dbReference>
<feature type="transmembrane region" description="Helical" evidence="7">
    <location>
        <begin position="157"/>
        <end position="174"/>
    </location>
</feature>
<evidence type="ECO:0000256" key="4">
    <source>
        <dbReference type="ARBA" id="ARBA00022748"/>
    </source>
</evidence>
<dbReference type="AlphaFoldDB" id="M4Q9M6"/>
<organism evidence="9">
    <name type="scientific">Jakoba bahamiensis</name>
    <dbReference type="NCBI Taxonomy" id="221721"/>
    <lineage>
        <taxon>Eukaryota</taxon>
        <taxon>Discoba</taxon>
        <taxon>Jakobida</taxon>
        <taxon>Histionina</taxon>
        <taxon>Jakobidae</taxon>
        <taxon>Jakoba</taxon>
    </lineage>
</organism>
<feature type="transmembrane region" description="Helical" evidence="7">
    <location>
        <begin position="201"/>
        <end position="224"/>
    </location>
</feature>
<feature type="transmembrane region" description="Helical" evidence="7">
    <location>
        <begin position="122"/>
        <end position="145"/>
    </location>
</feature>
<evidence type="ECO:0000256" key="7">
    <source>
        <dbReference type="SAM" id="Phobius"/>
    </source>
</evidence>
<dbReference type="PANTHER" id="PTHR30071">
    <property type="entry name" value="HEME EXPORTER PROTEIN C"/>
    <property type="match status" value="1"/>
</dbReference>
<accession>M4Q9M6</accession>
<evidence type="ECO:0000256" key="3">
    <source>
        <dbReference type="ARBA" id="ARBA00022692"/>
    </source>
</evidence>
<comment type="similarity">
    <text evidence="2">Belongs to the CcmC/CycZ/HelC family.</text>
</comment>
<feature type="transmembrane region" description="Helical" evidence="7">
    <location>
        <begin position="95"/>
        <end position="116"/>
    </location>
</feature>
<evidence type="ECO:0000313" key="9">
    <source>
        <dbReference type="EMBL" id="AGH24122.1"/>
    </source>
</evidence>
<evidence type="ECO:0000256" key="5">
    <source>
        <dbReference type="ARBA" id="ARBA00022989"/>
    </source>
</evidence>
<dbReference type="InterPro" id="IPR045062">
    <property type="entry name" value="Cyt_c_biogenesis_CcsA/CcmC"/>
</dbReference>
<protein>
    <submittedName>
        <fullName evidence="9">ABC transporter subunit C</fullName>
    </submittedName>
</protein>
<keyword evidence="4" id="KW-0201">Cytochrome c-type biogenesis</keyword>
<geneLocation type="mitochondrion" evidence="9"/>
<dbReference type="Pfam" id="PF01578">
    <property type="entry name" value="Cytochrom_C_asm"/>
    <property type="match status" value="1"/>
</dbReference>
<dbReference type="GO" id="GO:0015232">
    <property type="term" value="F:heme transmembrane transporter activity"/>
    <property type="evidence" value="ECO:0007669"/>
    <property type="project" value="InterPro"/>
</dbReference>
<keyword evidence="9" id="KW-0496">Mitochondrion</keyword>
<feature type="domain" description="Cytochrome c assembly protein" evidence="8">
    <location>
        <begin position="30"/>
        <end position="185"/>
    </location>
</feature>
<feature type="transmembrane region" description="Helical" evidence="7">
    <location>
        <begin position="21"/>
        <end position="43"/>
    </location>
</feature>
<evidence type="ECO:0000256" key="6">
    <source>
        <dbReference type="ARBA" id="ARBA00023136"/>
    </source>
</evidence>
<dbReference type="GeneID" id="15333033"/>
<sequence length="236" mass="27853">MIQDFFDYLKPTFVMKISRMLLPFLQYLYIVCLSIGLLLIIFVLDPDFQQGENYRILYIHVPFAWMSLSVYLFLTIFSLFYLFTLSPIIHLFSKCLGILGMVFTFLTLVTGSLWGYPMWGTFWVWDARLTSVLILFLVYLGYNYICSYLTLDEARNAYIASIFSIIGVILLPIIKYSVEWWNTLHQGSSITQFNSGIHFSMIYPLFLIFFGFFFYASYVLLLLLRTYLIEKKLSRF</sequence>
<dbReference type="GO" id="GO:0020037">
    <property type="term" value="F:heme binding"/>
    <property type="evidence" value="ECO:0007669"/>
    <property type="project" value="InterPro"/>
</dbReference>
<reference evidence="9" key="2">
    <citation type="journal article" date="2013" name="Genome Biol. Evol.">
        <title>Strikingly bacteria-like and gene-rich mitochondrial genomes throughout jakobid protists.</title>
        <authorList>
            <person name="Burger G."/>
            <person name="Gray M.W."/>
            <person name="Forget L."/>
            <person name="Lang B.F."/>
        </authorList>
    </citation>
    <scope>NUCLEOTIDE SEQUENCE</scope>
    <source>
        <strain evidence="9">ATCC 50695</strain>
    </source>
</reference>
<keyword evidence="3 7" id="KW-0812">Transmembrane</keyword>
<dbReference type="InterPro" id="IPR002541">
    <property type="entry name" value="Cyt_c_assembly"/>
</dbReference>
<proteinExistence type="inferred from homology"/>
<gene>
    <name evidence="9" type="primary">ccmC</name>
</gene>
<dbReference type="InterPro" id="IPR003557">
    <property type="entry name" value="Cyt_c_biogenesis_CcmC"/>
</dbReference>
<evidence type="ECO:0000256" key="1">
    <source>
        <dbReference type="ARBA" id="ARBA00004141"/>
    </source>
</evidence>
<reference evidence="9" key="1">
    <citation type="journal article" date="2006" name="RNA">
        <title>Hybrid E. coli--Mitochondrial ribonuclease P RNAs are catalytically active.</title>
        <authorList>
            <person name="Seif E."/>
            <person name="Cadieux A."/>
            <person name="Lang B.F."/>
        </authorList>
    </citation>
    <scope>NUCLEOTIDE SEQUENCE</scope>
    <source>
        <strain evidence="9">ATCC 50695</strain>
    </source>
</reference>
<keyword evidence="5 7" id="KW-1133">Transmembrane helix</keyword>
<dbReference type="GO" id="GO:0017004">
    <property type="term" value="P:cytochrome complex assembly"/>
    <property type="evidence" value="ECO:0007669"/>
    <property type="project" value="UniProtKB-KW"/>
</dbReference>
<name>M4Q9M6_9EUKA</name>
<dbReference type="NCBIfam" id="TIGR01191">
    <property type="entry name" value="ccmC"/>
    <property type="match status" value="1"/>
</dbReference>
<dbReference type="PRINTS" id="PR01386">
    <property type="entry name" value="CCMCBIOGNSIS"/>
</dbReference>
<dbReference type="GO" id="GO:0005886">
    <property type="term" value="C:plasma membrane"/>
    <property type="evidence" value="ECO:0007669"/>
    <property type="project" value="TreeGrafter"/>
</dbReference>
<dbReference type="EMBL" id="KC353354">
    <property type="protein sequence ID" value="AGH24122.1"/>
    <property type="molecule type" value="Genomic_DNA"/>
</dbReference>
<evidence type="ECO:0000259" key="8">
    <source>
        <dbReference type="Pfam" id="PF01578"/>
    </source>
</evidence>
<comment type="subcellular location">
    <subcellularLocation>
        <location evidence="1">Membrane</location>
        <topology evidence="1">Multi-pass membrane protein</topology>
    </subcellularLocation>
</comment>
<keyword evidence="6 7" id="KW-0472">Membrane</keyword>
<dbReference type="PANTHER" id="PTHR30071:SF1">
    <property type="entry name" value="CYTOCHROME B_B6 PROTEIN-RELATED"/>
    <property type="match status" value="1"/>
</dbReference>
<evidence type="ECO:0000256" key="2">
    <source>
        <dbReference type="ARBA" id="ARBA00005840"/>
    </source>
</evidence>